<keyword evidence="2" id="KW-1185">Reference proteome</keyword>
<proteinExistence type="predicted"/>
<accession>A0A914UY25</accession>
<dbReference type="Proteomes" id="UP000887566">
    <property type="component" value="Unplaced"/>
</dbReference>
<name>A0A914UY25_9BILA</name>
<organism evidence="2 3">
    <name type="scientific">Plectus sambesii</name>
    <dbReference type="NCBI Taxonomy" id="2011161"/>
    <lineage>
        <taxon>Eukaryota</taxon>
        <taxon>Metazoa</taxon>
        <taxon>Ecdysozoa</taxon>
        <taxon>Nematoda</taxon>
        <taxon>Chromadorea</taxon>
        <taxon>Plectida</taxon>
        <taxon>Plectina</taxon>
        <taxon>Plectoidea</taxon>
        <taxon>Plectidae</taxon>
        <taxon>Plectus</taxon>
    </lineage>
</organism>
<evidence type="ECO:0000256" key="1">
    <source>
        <dbReference type="SAM" id="MobiDB-lite"/>
    </source>
</evidence>
<sequence>MGRVGPRPVRLLPAGAIAFAADANYRSWMRIRRSLSFAVRVLVNELLVEGAAAGGGPNGDGSRESVGAPSSSCPPLIPDRPSSHRRLRRPVLCHLATMMIKRNSATGQAIRRSHGEVRYSLLPQSAALERNPWDLQELLPDDTEEEEMPKWKKVGS</sequence>
<dbReference type="AlphaFoldDB" id="A0A914UY25"/>
<evidence type="ECO:0000313" key="3">
    <source>
        <dbReference type="WBParaSite" id="PSAMB.scaffold1305size33180.g12416.t1"/>
    </source>
</evidence>
<feature type="region of interest" description="Disordered" evidence="1">
    <location>
        <begin position="52"/>
        <end position="85"/>
    </location>
</feature>
<reference evidence="3" key="1">
    <citation type="submission" date="2022-11" db="UniProtKB">
        <authorList>
            <consortium name="WormBaseParasite"/>
        </authorList>
    </citation>
    <scope>IDENTIFICATION</scope>
</reference>
<dbReference type="WBParaSite" id="PSAMB.scaffold1305size33180.g12416.t1">
    <property type="protein sequence ID" value="PSAMB.scaffold1305size33180.g12416.t1"/>
    <property type="gene ID" value="PSAMB.scaffold1305size33180.g12416"/>
</dbReference>
<evidence type="ECO:0000313" key="2">
    <source>
        <dbReference type="Proteomes" id="UP000887566"/>
    </source>
</evidence>
<protein>
    <submittedName>
        <fullName evidence="3">Uncharacterized protein</fullName>
    </submittedName>
</protein>